<evidence type="ECO:0000256" key="1">
    <source>
        <dbReference type="SAM" id="MobiDB-lite"/>
    </source>
</evidence>
<sequence length="195" mass="22584">MPPSRSPSRRRRSVRCIARFRDIRNARRVRCITGLWRVHRTGYVWRVTRLWSIRNTWHIRHIGHGRCGGRWRRRRLRIRDSNTGSYGSRGQSCRNRRSHFLSAVVHRSSFPSRSGCVFTMGNSCCEIAEEAESPRNARKPLHQRTIRGNPRSFSREFPTGTVTVTSSPFRRCGFPVRRCRGSGSSCNGCRRSAAV</sequence>
<dbReference type="Proteomes" id="UP000005442">
    <property type="component" value="Chromosome"/>
</dbReference>
<gene>
    <name evidence="2" type="ordered locus">MycrhN_4377</name>
</gene>
<feature type="compositionally biased region" description="Basic residues" evidence="1">
    <location>
        <begin position="136"/>
        <end position="145"/>
    </location>
</feature>
<feature type="region of interest" description="Disordered" evidence="1">
    <location>
        <begin position="136"/>
        <end position="158"/>
    </location>
</feature>
<dbReference type="EMBL" id="CP003169">
    <property type="protein sequence ID" value="AEV74876.1"/>
    <property type="molecule type" value="Genomic_DNA"/>
</dbReference>
<reference evidence="2 3" key="1">
    <citation type="submission" date="2011-12" db="EMBL/GenBank/DDBJ databases">
        <title>Complete sequence of Mycobacterium rhodesiae NBB3.</title>
        <authorList>
            <consortium name="US DOE Joint Genome Institute"/>
            <person name="Lucas S."/>
            <person name="Han J."/>
            <person name="Lapidus A."/>
            <person name="Cheng J.-F."/>
            <person name="Goodwin L."/>
            <person name="Pitluck S."/>
            <person name="Peters L."/>
            <person name="Mikhailova N."/>
            <person name="Gu W."/>
            <person name="Detter J.C."/>
            <person name="Han C."/>
            <person name="Tapia R."/>
            <person name="Land M."/>
            <person name="Hauser L."/>
            <person name="Kyrpides N."/>
            <person name="Ivanova N."/>
            <person name="Pagani I."/>
            <person name="Mattes T."/>
            <person name="Holmes A."/>
            <person name="Rutledge P."/>
            <person name="Paulsen I."/>
            <person name="Coleman N."/>
            <person name="Woyke T."/>
        </authorList>
    </citation>
    <scope>NUCLEOTIDE SEQUENCE [LARGE SCALE GENOMIC DNA]</scope>
    <source>
        <strain evidence="2 3">NBB3</strain>
    </source>
</reference>
<keyword evidence="3" id="KW-1185">Reference proteome</keyword>
<proteinExistence type="predicted"/>
<accession>G8RLQ3</accession>
<protein>
    <submittedName>
        <fullName evidence="2">Uncharacterized protein</fullName>
    </submittedName>
</protein>
<organism evidence="2 3">
    <name type="scientific">Mycolicibacterium rhodesiae (strain NBB3)</name>
    <name type="common">Mycobacterium rhodesiae</name>
    <dbReference type="NCBI Taxonomy" id="710685"/>
    <lineage>
        <taxon>Bacteria</taxon>
        <taxon>Bacillati</taxon>
        <taxon>Actinomycetota</taxon>
        <taxon>Actinomycetes</taxon>
        <taxon>Mycobacteriales</taxon>
        <taxon>Mycobacteriaceae</taxon>
        <taxon>Mycolicibacterium</taxon>
    </lineage>
</organism>
<dbReference type="KEGG" id="mrh:MycrhN_4377"/>
<name>G8RLQ3_MYCRN</name>
<evidence type="ECO:0000313" key="3">
    <source>
        <dbReference type="Proteomes" id="UP000005442"/>
    </source>
</evidence>
<dbReference type="HOGENOM" id="CLU_1395009_0_0_11"/>
<dbReference type="AlphaFoldDB" id="G8RLQ3"/>
<evidence type="ECO:0000313" key="2">
    <source>
        <dbReference type="EMBL" id="AEV74876.1"/>
    </source>
</evidence>